<evidence type="ECO:0000256" key="1">
    <source>
        <dbReference type="SAM" id="Phobius"/>
    </source>
</evidence>
<reference evidence="2 3" key="1">
    <citation type="submission" date="2023-06" db="EMBL/GenBank/DDBJ databases">
        <authorList>
            <person name="Feng G."/>
            <person name="Li J."/>
            <person name="Zhu H."/>
        </authorList>
    </citation>
    <scope>NUCLEOTIDE SEQUENCE [LARGE SCALE GENOMIC DNA]</scope>
    <source>
        <strain evidence="2 3">RHCKG23</strain>
    </source>
</reference>
<evidence type="ECO:0000313" key="3">
    <source>
        <dbReference type="Proteomes" id="UP001237823"/>
    </source>
</evidence>
<feature type="transmembrane region" description="Helical" evidence="1">
    <location>
        <begin position="6"/>
        <end position="27"/>
    </location>
</feature>
<comment type="caution">
    <text evidence="2">The sequence shown here is derived from an EMBL/GenBank/DDBJ whole genome shotgun (WGS) entry which is preliminary data.</text>
</comment>
<sequence>MNGADLFLPILIAGVAIGTALLVVAVVKTVRHHGWGQQRWAPPAIPWFVAGFIVLVAGLVAAFTVANGA</sequence>
<evidence type="ECO:0000313" key="2">
    <source>
        <dbReference type="EMBL" id="MDM7886606.1"/>
    </source>
</evidence>
<dbReference type="EMBL" id="JAUCML010000013">
    <property type="protein sequence ID" value="MDM7886606.1"/>
    <property type="molecule type" value="Genomic_DNA"/>
</dbReference>
<keyword evidence="3" id="KW-1185">Reference proteome</keyword>
<gene>
    <name evidence="2" type="ORF">QUG92_15955</name>
</gene>
<keyword evidence="1" id="KW-0812">Transmembrane</keyword>
<name>A0ABT7TAL3_9MICO</name>
<proteinExistence type="predicted"/>
<accession>A0ABT7TAL3</accession>
<keyword evidence="1" id="KW-0472">Membrane</keyword>
<organism evidence="2 3">
    <name type="scientific">Curtobacterium citri</name>
    <dbReference type="NCBI Taxonomy" id="3055139"/>
    <lineage>
        <taxon>Bacteria</taxon>
        <taxon>Bacillati</taxon>
        <taxon>Actinomycetota</taxon>
        <taxon>Actinomycetes</taxon>
        <taxon>Micrococcales</taxon>
        <taxon>Microbacteriaceae</taxon>
        <taxon>Curtobacterium</taxon>
    </lineage>
</organism>
<protein>
    <submittedName>
        <fullName evidence="2">Uncharacterized protein</fullName>
    </submittedName>
</protein>
<dbReference type="Proteomes" id="UP001237823">
    <property type="component" value="Unassembled WGS sequence"/>
</dbReference>
<keyword evidence="1" id="KW-1133">Transmembrane helix</keyword>
<feature type="transmembrane region" description="Helical" evidence="1">
    <location>
        <begin position="47"/>
        <end position="66"/>
    </location>
</feature>
<dbReference type="RefSeq" id="WP_289459951.1">
    <property type="nucleotide sequence ID" value="NZ_JAUCML010000013.1"/>
</dbReference>